<name>A0A6M4MGG2_9ALTE</name>
<evidence type="ECO:0000313" key="3">
    <source>
        <dbReference type="Proteomes" id="UP000219285"/>
    </source>
</evidence>
<dbReference type="Pfam" id="PF15611">
    <property type="entry name" value="EH_Signature"/>
    <property type="match status" value="1"/>
</dbReference>
<dbReference type="RefSeq" id="WP_075609842.1">
    <property type="nucleotide sequence ID" value="NZ_CP052766.1"/>
</dbReference>
<reference evidence="2 3" key="2">
    <citation type="submission" date="2020-04" db="EMBL/GenBank/DDBJ databases">
        <title>Complete genome sequence of Alteromonas pelagimontana 5.12T.</title>
        <authorList>
            <person name="Sinha R.K."/>
            <person name="Krishnan K.P."/>
            <person name="Kurian J.P."/>
        </authorList>
    </citation>
    <scope>NUCLEOTIDE SEQUENCE [LARGE SCALE GENOMIC DNA]</scope>
    <source>
        <strain evidence="2 3">5.12</strain>
    </source>
</reference>
<evidence type="ECO:0000259" key="1">
    <source>
        <dbReference type="Pfam" id="PF15611"/>
    </source>
</evidence>
<evidence type="ECO:0000313" key="2">
    <source>
        <dbReference type="EMBL" id="QJR82163.1"/>
    </source>
</evidence>
<feature type="domain" description="Zorya protein ZorC EH" evidence="1">
    <location>
        <begin position="99"/>
        <end position="443"/>
    </location>
</feature>
<dbReference type="OrthoDB" id="3035290at2"/>
<gene>
    <name evidence="2" type="ORF">CA267_016095</name>
</gene>
<proteinExistence type="predicted"/>
<dbReference type="Proteomes" id="UP000219285">
    <property type="component" value="Chromosome"/>
</dbReference>
<accession>A0A6M4MGG2</accession>
<sequence>MATKSLNFDMFTMPALRTESVSELLKAKEYVQSIFELSLADAPELVDLEAVYQKLLKAIEEPSLFSQFSRREEKLIPWALVQRIGEEPLFEQERAISITFSWFLDSDRFQAVPGLIQVFLSEYPVNSRKFSELKGAISELIIKADTPKLNKLREWAQSVSLFSPNVMQRFTKIAVNESIVDCISTYRLHRGLNFGNFFKVGLQSVLTELGASLSEMSSSRQLFIVDEMINTFIDSEKQFIYPSLRNDFAEGMLLSYQITPPKKRSKEKLKKLFLAHYGDPRISKSGWIGVSEEAVDVMRGWMVENTMNDFFNLLSHVAKTDSTADHHWVYRKRFWNAYLKKGVIQEAWVALGPQAKVQARNFLNHGSAFATLSGGAPNHSSLIMVIGGVLVTEWSHSGKYRVWDRDLSRPKLYKGAYRRSELISNCDYEGAHHSSDSGGWQYKLSTLINDLTGVSVSSREYMNDR</sequence>
<keyword evidence="3" id="KW-1185">Reference proteome</keyword>
<dbReference type="EMBL" id="CP052766">
    <property type="protein sequence ID" value="QJR82163.1"/>
    <property type="molecule type" value="Genomic_DNA"/>
</dbReference>
<dbReference type="InterPro" id="IPR028943">
    <property type="entry name" value="ZorC_EH_Signature_dom"/>
</dbReference>
<dbReference type="KEGG" id="apel:CA267_016095"/>
<dbReference type="AlphaFoldDB" id="A0A6M4MGG2"/>
<reference evidence="3" key="1">
    <citation type="submission" date="2014-12" db="EMBL/GenBank/DDBJ databases">
        <title>Complete genome sequence of a multi-drug resistant Klebsiella pneumoniae.</title>
        <authorList>
            <person name="Hua X."/>
            <person name="Chen Q."/>
            <person name="Li X."/>
            <person name="Feng Y."/>
            <person name="Ruan Z."/>
            <person name="Yu Y."/>
        </authorList>
    </citation>
    <scope>NUCLEOTIDE SEQUENCE [LARGE SCALE GENOMIC DNA]</scope>
    <source>
        <strain evidence="3">5.12</strain>
    </source>
</reference>
<protein>
    <recommendedName>
        <fullName evidence="1">Zorya protein ZorC EH domain-containing protein</fullName>
    </recommendedName>
</protein>
<organism evidence="2 3">
    <name type="scientific">Alteromonas pelagimontana</name>
    <dbReference type="NCBI Taxonomy" id="1858656"/>
    <lineage>
        <taxon>Bacteria</taxon>
        <taxon>Pseudomonadati</taxon>
        <taxon>Pseudomonadota</taxon>
        <taxon>Gammaproteobacteria</taxon>
        <taxon>Alteromonadales</taxon>
        <taxon>Alteromonadaceae</taxon>
        <taxon>Alteromonas/Salinimonas group</taxon>
        <taxon>Alteromonas</taxon>
    </lineage>
</organism>